<dbReference type="OrthoDB" id="446113at2759"/>
<evidence type="ECO:0000313" key="6">
    <source>
        <dbReference type="Proteomes" id="UP000019384"/>
    </source>
</evidence>
<keyword evidence="2 3" id="KW-0694">RNA-binding</keyword>
<sequence length="425" mass="47835">MSIPQGSIPQYYNNNVAPGYGNMFSQQQQQQQQQQPQIQVWMGELDPWWDEMAIRQIWQAVGISDTISSIKIIRDKNAMANGLNNSGYCFLRVNTVDDAQQILSHHGAVVPNTNKFFKLNWASQGNPQFSGRLQPTHQSIGPEFTIFVGDLPQGINESQLLEFFNARYQSCYNARVMVDPNTGNPRGYGFVKFGDEAEQQRALIEMQGAVLNGRPIRVSTAVKNSTNPVSNQHQMNSQFQKIVIPPQQFVPPLQQFSDPNNTTVFIGGLNSYVSVDELRHYFERFGEISYVKIPPGKNCGFVQYLLRSSAEKAITEMQGYPIGQSRIRVSWGARAAQRSHYQQQQQRMAVIGNQLPGGLMNMEQDGQFGPALSNPDFQAQQQMLAEQIPFTPGGVPTNEKILNEMYLAARDGQLDRLELDSKGYE</sequence>
<dbReference type="PANTHER" id="PTHR47640">
    <property type="entry name" value="TRNA SELENOCYSTEINE 1-ASSOCIATED PROTEIN 1-RELATED-RELATED"/>
    <property type="match status" value="1"/>
</dbReference>
<proteinExistence type="predicted"/>
<keyword evidence="1" id="KW-0677">Repeat</keyword>
<dbReference type="Proteomes" id="UP000019384">
    <property type="component" value="Unassembled WGS sequence"/>
</dbReference>
<evidence type="ECO:0000256" key="2">
    <source>
        <dbReference type="ARBA" id="ARBA00022884"/>
    </source>
</evidence>
<dbReference type="InterPro" id="IPR012677">
    <property type="entry name" value="Nucleotide-bd_a/b_plait_sf"/>
</dbReference>
<dbReference type="SMART" id="SM00360">
    <property type="entry name" value="RRM"/>
    <property type="match status" value="3"/>
</dbReference>
<dbReference type="CDD" id="cd12345">
    <property type="entry name" value="RRM2_SECp43_like"/>
    <property type="match status" value="1"/>
</dbReference>
<dbReference type="GO" id="GO:0000243">
    <property type="term" value="C:commitment complex"/>
    <property type="evidence" value="ECO:0007669"/>
    <property type="project" value="EnsemblFungi"/>
</dbReference>
<dbReference type="InterPro" id="IPR050825">
    <property type="entry name" value="RBM42_RBP45_47-like"/>
</dbReference>
<dbReference type="GeneID" id="34518381"/>
<evidence type="ECO:0000256" key="3">
    <source>
        <dbReference type="PROSITE-ProRule" id="PRU00176"/>
    </source>
</evidence>
<reference evidence="5" key="2">
    <citation type="submission" date="2014-02" db="EMBL/GenBank/DDBJ databases">
        <title>Complete DNA sequence of /Kuraishia capsulata/ illustrates novel genomic features among budding yeasts (/Saccharomycotina/).</title>
        <authorList>
            <person name="Morales L."/>
            <person name="Noel B."/>
            <person name="Porcel B."/>
            <person name="Marcet-Houben M."/>
            <person name="Hullo M-F."/>
            <person name="Sacerdot C."/>
            <person name="Tekaia F."/>
            <person name="Leh-Louis V."/>
            <person name="Despons L."/>
            <person name="Khanna V."/>
            <person name="Aury J-M."/>
            <person name="Barbe V."/>
            <person name="Couloux A."/>
            <person name="Labadie K."/>
            <person name="Pelletier E."/>
            <person name="Souciet J-L."/>
            <person name="Boekhout T."/>
            <person name="Gabaldon T."/>
            <person name="Wincker P."/>
            <person name="Dujon B."/>
        </authorList>
    </citation>
    <scope>NUCLEOTIDE SEQUENCE</scope>
    <source>
        <strain evidence="5">CBS 1993</strain>
    </source>
</reference>
<dbReference type="Pfam" id="PF00076">
    <property type="entry name" value="RRM_1"/>
    <property type="match status" value="2"/>
</dbReference>
<evidence type="ECO:0000259" key="4">
    <source>
        <dbReference type="PROSITE" id="PS50102"/>
    </source>
</evidence>
<evidence type="ECO:0000313" key="5">
    <source>
        <dbReference type="EMBL" id="CDK24978.1"/>
    </source>
</evidence>
<feature type="domain" description="RRM" evidence="4">
    <location>
        <begin position="144"/>
        <end position="223"/>
    </location>
</feature>
<dbReference type="GO" id="GO:0005829">
    <property type="term" value="C:cytosol"/>
    <property type="evidence" value="ECO:0007669"/>
    <property type="project" value="TreeGrafter"/>
</dbReference>
<dbReference type="AlphaFoldDB" id="W6MH59"/>
<dbReference type="RefSeq" id="XP_022456993.1">
    <property type="nucleotide sequence ID" value="XM_022605534.1"/>
</dbReference>
<accession>W6MH59</accession>
<dbReference type="PROSITE" id="PS50102">
    <property type="entry name" value="RRM"/>
    <property type="match status" value="2"/>
</dbReference>
<dbReference type="EMBL" id="HG793125">
    <property type="protein sequence ID" value="CDK24978.1"/>
    <property type="molecule type" value="Genomic_DNA"/>
</dbReference>
<gene>
    <name evidence="5" type="ORF">KUCA_T00000945001</name>
</gene>
<dbReference type="GO" id="GO:0071004">
    <property type="term" value="C:U2-type prespliceosome"/>
    <property type="evidence" value="ECO:0007669"/>
    <property type="project" value="EnsemblFungi"/>
</dbReference>
<evidence type="ECO:0000256" key="1">
    <source>
        <dbReference type="ARBA" id="ARBA00022737"/>
    </source>
</evidence>
<reference evidence="5" key="1">
    <citation type="submission" date="2013-12" db="EMBL/GenBank/DDBJ databases">
        <authorList>
            <person name="Genoscope - CEA"/>
        </authorList>
    </citation>
    <scope>NUCLEOTIDE SEQUENCE</scope>
    <source>
        <strain evidence="5">CBS 1993</strain>
    </source>
</reference>
<feature type="domain" description="RRM" evidence="4">
    <location>
        <begin position="262"/>
        <end position="334"/>
    </location>
</feature>
<dbReference type="GO" id="GO:0005685">
    <property type="term" value="C:U1 snRNP"/>
    <property type="evidence" value="ECO:0007669"/>
    <property type="project" value="EnsemblFungi"/>
</dbReference>
<dbReference type="PANTHER" id="PTHR47640:SF10">
    <property type="entry name" value="TRNA SELENOCYSTEINE 1-ASSOCIATED PROTEIN 1-RELATED"/>
    <property type="match status" value="1"/>
</dbReference>
<dbReference type="InterPro" id="IPR035979">
    <property type="entry name" value="RBD_domain_sf"/>
</dbReference>
<name>W6MH59_9ASCO</name>
<dbReference type="HOGENOM" id="CLU_016304_7_0_1"/>
<dbReference type="InterPro" id="IPR000504">
    <property type="entry name" value="RRM_dom"/>
</dbReference>
<dbReference type="SUPFAM" id="SSF54928">
    <property type="entry name" value="RNA-binding domain, RBD"/>
    <property type="match status" value="2"/>
</dbReference>
<dbReference type="Gene3D" id="3.30.70.330">
    <property type="match status" value="3"/>
</dbReference>
<protein>
    <recommendedName>
        <fullName evidence="4">RRM domain-containing protein</fullName>
    </recommendedName>
</protein>
<dbReference type="GO" id="GO:0006376">
    <property type="term" value="P:mRNA splice site recognition"/>
    <property type="evidence" value="ECO:0007669"/>
    <property type="project" value="EnsemblFungi"/>
</dbReference>
<dbReference type="GO" id="GO:0048026">
    <property type="term" value="P:positive regulation of mRNA splicing, via spliceosome"/>
    <property type="evidence" value="ECO:0007669"/>
    <property type="project" value="EnsemblFungi"/>
</dbReference>
<organism evidence="5 6">
    <name type="scientific">Kuraishia capsulata CBS 1993</name>
    <dbReference type="NCBI Taxonomy" id="1382522"/>
    <lineage>
        <taxon>Eukaryota</taxon>
        <taxon>Fungi</taxon>
        <taxon>Dikarya</taxon>
        <taxon>Ascomycota</taxon>
        <taxon>Saccharomycotina</taxon>
        <taxon>Pichiomycetes</taxon>
        <taxon>Pichiales</taxon>
        <taxon>Pichiaceae</taxon>
        <taxon>Kuraishia</taxon>
    </lineage>
</organism>
<keyword evidence="6" id="KW-1185">Reference proteome</keyword>
<dbReference type="STRING" id="1382522.W6MH59"/>
<dbReference type="GO" id="GO:0003729">
    <property type="term" value="F:mRNA binding"/>
    <property type="evidence" value="ECO:0007669"/>
    <property type="project" value="EnsemblFungi"/>
</dbReference>